<feature type="compositionally biased region" description="Polar residues" evidence="2">
    <location>
        <begin position="27"/>
        <end position="38"/>
    </location>
</feature>
<dbReference type="GO" id="GO:0008017">
    <property type="term" value="F:microtubule binding"/>
    <property type="evidence" value="ECO:0007669"/>
    <property type="project" value="TreeGrafter"/>
</dbReference>
<feature type="compositionally biased region" description="Low complexity" evidence="2">
    <location>
        <begin position="40"/>
        <end position="52"/>
    </location>
</feature>
<keyword evidence="4" id="KW-1185">Reference proteome</keyword>
<accession>A0A2I0JE45</accession>
<comment type="caution">
    <text evidence="3">The sequence shown here is derived from an EMBL/GenBank/DDBJ whole genome shotgun (WGS) entry which is preliminary data.</text>
</comment>
<evidence type="ECO:0000256" key="2">
    <source>
        <dbReference type="SAM" id="MobiDB-lite"/>
    </source>
</evidence>
<dbReference type="Pfam" id="PF04484">
    <property type="entry name" value="QWRF"/>
    <property type="match status" value="1"/>
</dbReference>
<evidence type="ECO:0000313" key="3">
    <source>
        <dbReference type="EMBL" id="PKI54522.1"/>
    </source>
</evidence>
<proteinExistence type="inferred from homology"/>
<evidence type="ECO:0000256" key="1">
    <source>
        <dbReference type="ARBA" id="ARBA00010016"/>
    </source>
</evidence>
<dbReference type="GO" id="GO:0051225">
    <property type="term" value="P:spindle assembly"/>
    <property type="evidence" value="ECO:0007669"/>
    <property type="project" value="TreeGrafter"/>
</dbReference>
<feature type="compositionally biased region" description="Polar residues" evidence="2">
    <location>
        <begin position="124"/>
        <end position="136"/>
    </location>
</feature>
<protein>
    <recommendedName>
        <fullName evidence="5">QWRF motif-containing protein 7</fullName>
    </recommendedName>
</protein>
<dbReference type="GO" id="GO:0005880">
    <property type="term" value="C:nuclear microtubule"/>
    <property type="evidence" value="ECO:0007669"/>
    <property type="project" value="TreeGrafter"/>
</dbReference>
<dbReference type="AlphaFoldDB" id="A0A2I0JE45"/>
<dbReference type="PANTHER" id="PTHR31807:SF27">
    <property type="entry name" value="QWRF MOTIF-CONTAINING PROTEIN 7"/>
    <property type="match status" value="1"/>
</dbReference>
<dbReference type="PANTHER" id="PTHR31807">
    <property type="entry name" value="AUGMIN FAMILY MEMBER"/>
    <property type="match status" value="1"/>
</dbReference>
<evidence type="ECO:0008006" key="5">
    <source>
        <dbReference type="Google" id="ProtNLM"/>
    </source>
</evidence>
<evidence type="ECO:0000313" key="4">
    <source>
        <dbReference type="Proteomes" id="UP000233551"/>
    </source>
</evidence>
<sequence length="388" mass="43438">MAAASPPSRLLRSRSGAPTGMSMMFSPETSRCSSQRYSIRSKSTTKSRNTTSKGDRENYAMSSFISSVPRLQRKPQDCNRDTAAATKIPQHGNLRGPSVASRKVRSAPPSPSAWMSTPPGRTSMEAQTTSTSSSFRAKSDGGGSISRVLKYFRTQKKVSPAQEEEFHKLRMLQNRLLQWRFANAKAETRMTGTTRTAEEKLFRVWVRISKLRCSVAEKRMEMQRLMDGIKLYDILSPQIYHLNEWGELERKYNEGVSRMIRKLSAFSNNVPLLQGAQVRCDEADLVALDEAVRLAMEVMDNIDRMCAKFSDKAENLHLQLIQASDILRQRRECAQELEIIFPGTLDLLLPIESLQFGAGKKESNACAATCPGGWLVVVGVLEGNKQPH</sequence>
<comment type="similarity">
    <text evidence="1">Belongs to the QWRF family.</text>
</comment>
<gene>
    <name evidence="3" type="ORF">CRG98_025036</name>
</gene>
<dbReference type="STRING" id="22663.A0A2I0JE45"/>
<organism evidence="3 4">
    <name type="scientific">Punica granatum</name>
    <name type="common">Pomegranate</name>
    <dbReference type="NCBI Taxonomy" id="22663"/>
    <lineage>
        <taxon>Eukaryota</taxon>
        <taxon>Viridiplantae</taxon>
        <taxon>Streptophyta</taxon>
        <taxon>Embryophyta</taxon>
        <taxon>Tracheophyta</taxon>
        <taxon>Spermatophyta</taxon>
        <taxon>Magnoliopsida</taxon>
        <taxon>eudicotyledons</taxon>
        <taxon>Gunneridae</taxon>
        <taxon>Pentapetalae</taxon>
        <taxon>rosids</taxon>
        <taxon>malvids</taxon>
        <taxon>Myrtales</taxon>
        <taxon>Lythraceae</taxon>
        <taxon>Punica</taxon>
    </lineage>
</organism>
<feature type="region of interest" description="Disordered" evidence="2">
    <location>
        <begin position="1"/>
        <end position="141"/>
    </location>
</feature>
<dbReference type="Proteomes" id="UP000233551">
    <property type="component" value="Unassembled WGS sequence"/>
</dbReference>
<feature type="compositionally biased region" description="Low complexity" evidence="2">
    <location>
        <begin position="1"/>
        <end position="18"/>
    </location>
</feature>
<dbReference type="EMBL" id="PGOL01001778">
    <property type="protein sequence ID" value="PKI54522.1"/>
    <property type="molecule type" value="Genomic_DNA"/>
</dbReference>
<dbReference type="InterPro" id="IPR007573">
    <property type="entry name" value="QWRF"/>
</dbReference>
<reference evidence="3 4" key="1">
    <citation type="submission" date="2017-11" db="EMBL/GenBank/DDBJ databases">
        <title>De-novo sequencing of pomegranate (Punica granatum L.) genome.</title>
        <authorList>
            <person name="Akparov Z."/>
            <person name="Amiraslanov A."/>
            <person name="Hajiyeva S."/>
            <person name="Abbasov M."/>
            <person name="Kaur K."/>
            <person name="Hamwieh A."/>
            <person name="Solovyev V."/>
            <person name="Salamov A."/>
            <person name="Braich B."/>
            <person name="Kosarev P."/>
            <person name="Mahmoud A."/>
            <person name="Hajiyev E."/>
            <person name="Babayeva S."/>
            <person name="Izzatullayeva V."/>
            <person name="Mammadov A."/>
            <person name="Mammadov A."/>
            <person name="Sharifova S."/>
            <person name="Ojaghi J."/>
            <person name="Eynullazada K."/>
            <person name="Bayramov B."/>
            <person name="Abdulazimova A."/>
            <person name="Shahmuradov I."/>
        </authorList>
    </citation>
    <scope>NUCLEOTIDE SEQUENCE [LARGE SCALE GENOMIC DNA]</scope>
    <source>
        <strain evidence="4">cv. AG2017</strain>
        <tissue evidence="3">Leaf</tissue>
    </source>
</reference>
<dbReference type="GO" id="GO:0005737">
    <property type="term" value="C:cytoplasm"/>
    <property type="evidence" value="ECO:0007669"/>
    <property type="project" value="TreeGrafter"/>
</dbReference>
<name>A0A2I0JE45_PUNGR</name>